<name>A0AAD4ELH9_9AGAM</name>
<gene>
    <name evidence="1" type="ORF">F5891DRAFT_992834</name>
</gene>
<proteinExistence type="predicted"/>
<reference evidence="1" key="1">
    <citation type="journal article" date="2020" name="New Phytol.">
        <title>Comparative genomics reveals dynamic genome evolution in host specialist ectomycorrhizal fungi.</title>
        <authorList>
            <person name="Lofgren L.A."/>
            <person name="Nguyen N.H."/>
            <person name="Vilgalys R."/>
            <person name="Ruytinx J."/>
            <person name="Liao H.L."/>
            <person name="Branco S."/>
            <person name="Kuo A."/>
            <person name="LaButti K."/>
            <person name="Lipzen A."/>
            <person name="Andreopoulos W."/>
            <person name="Pangilinan J."/>
            <person name="Riley R."/>
            <person name="Hundley H."/>
            <person name="Na H."/>
            <person name="Barry K."/>
            <person name="Grigoriev I.V."/>
            <person name="Stajich J.E."/>
            <person name="Kennedy P.G."/>
        </authorList>
    </citation>
    <scope>NUCLEOTIDE SEQUENCE</scope>
    <source>
        <strain evidence="1">FC203</strain>
    </source>
</reference>
<evidence type="ECO:0000313" key="1">
    <source>
        <dbReference type="EMBL" id="KAG1908393.1"/>
    </source>
</evidence>
<sequence>MEHVNSNQTPRRISPLNLLKLNVSWTRTPAWVELTSPSVHHNHALFWSLASLGFLETRSKSLELSLMNRPSPQH</sequence>
<dbReference type="RefSeq" id="XP_041233968.1">
    <property type="nucleotide sequence ID" value="XM_041378215.1"/>
</dbReference>
<organism evidence="1 2">
    <name type="scientific">Suillus fuscotomentosus</name>
    <dbReference type="NCBI Taxonomy" id="1912939"/>
    <lineage>
        <taxon>Eukaryota</taxon>
        <taxon>Fungi</taxon>
        <taxon>Dikarya</taxon>
        <taxon>Basidiomycota</taxon>
        <taxon>Agaricomycotina</taxon>
        <taxon>Agaricomycetes</taxon>
        <taxon>Agaricomycetidae</taxon>
        <taxon>Boletales</taxon>
        <taxon>Suillineae</taxon>
        <taxon>Suillaceae</taxon>
        <taxon>Suillus</taxon>
    </lineage>
</organism>
<dbReference type="EMBL" id="JABBWK010000001">
    <property type="protein sequence ID" value="KAG1908393.1"/>
    <property type="molecule type" value="Genomic_DNA"/>
</dbReference>
<dbReference type="AlphaFoldDB" id="A0AAD4ELH9"/>
<comment type="caution">
    <text evidence="1">The sequence shown here is derived from an EMBL/GenBank/DDBJ whole genome shotgun (WGS) entry which is preliminary data.</text>
</comment>
<dbReference type="Proteomes" id="UP001195769">
    <property type="component" value="Unassembled WGS sequence"/>
</dbReference>
<accession>A0AAD4ELH9</accession>
<protein>
    <submittedName>
        <fullName evidence="1">Uncharacterized protein</fullName>
    </submittedName>
</protein>
<dbReference type="GeneID" id="64672513"/>
<keyword evidence="2" id="KW-1185">Reference proteome</keyword>
<evidence type="ECO:0000313" key="2">
    <source>
        <dbReference type="Proteomes" id="UP001195769"/>
    </source>
</evidence>